<evidence type="ECO:0000313" key="1">
    <source>
        <dbReference type="Proteomes" id="UP000000437"/>
    </source>
</evidence>
<name>A0AC58HHX5_DANRE</name>
<gene>
    <name evidence="2" type="primary">tmem196b</name>
</gene>
<proteinExistence type="predicted"/>
<protein>
    <submittedName>
        <fullName evidence="2">Uncharacterized protein tmem196b isoform X3</fullName>
    </submittedName>
</protein>
<organism evidence="1 2">
    <name type="scientific">Danio rerio</name>
    <name type="common">Zebrafish</name>
    <name type="synonym">Brachydanio rerio</name>
    <dbReference type="NCBI Taxonomy" id="7955"/>
    <lineage>
        <taxon>Eukaryota</taxon>
        <taxon>Metazoa</taxon>
        <taxon>Chordata</taxon>
        <taxon>Craniata</taxon>
        <taxon>Vertebrata</taxon>
        <taxon>Euteleostomi</taxon>
        <taxon>Actinopterygii</taxon>
        <taxon>Neopterygii</taxon>
        <taxon>Teleostei</taxon>
        <taxon>Ostariophysi</taxon>
        <taxon>Cypriniformes</taxon>
        <taxon>Danionidae</taxon>
        <taxon>Danioninae</taxon>
        <taxon>Danio</taxon>
    </lineage>
</organism>
<accession>A0AC58HHX5</accession>
<dbReference type="RefSeq" id="XP_073781565.1">
    <property type="nucleotide sequence ID" value="XM_073925464.1"/>
</dbReference>
<dbReference type="Proteomes" id="UP000000437">
    <property type="component" value="Chromosome 16"/>
</dbReference>
<reference evidence="2" key="1">
    <citation type="submission" date="2025-08" db="UniProtKB">
        <authorList>
            <consortium name="RefSeq"/>
        </authorList>
    </citation>
    <scope>IDENTIFICATION</scope>
    <source>
        <strain evidence="2">Tuebingen</strain>
        <tissue evidence="2">Fibroblasts and whole tissue</tissue>
    </source>
</reference>
<sequence length="137" mass="15212">MCTKRSLVGSLLVLSVFHMGLGVSCVSLGVIGVTQTLWQQKSQHSFSPIWSGACVISSLWTKWDPVCEEENWTDYDPIFCLLHLWAYRRDSQCPVCEGDDETGKQPALFSSSLPLPGQPGHSGLHPLHLADMQTRQL</sequence>
<keyword evidence="1" id="KW-1185">Reference proteome</keyword>
<evidence type="ECO:0000313" key="2">
    <source>
        <dbReference type="RefSeq" id="XP_073781565.1"/>
    </source>
</evidence>